<dbReference type="GO" id="GO:0015385">
    <property type="term" value="F:sodium:proton antiporter activity"/>
    <property type="evidence" value="ECO:0007669"/>
    <property type="project" value="TreeGrafter"/>
</dbReference>
<reference evidence="2 3" key="1">
    <citation type="submission" date="2018-06" db="EMBL/GenBank/DDBJ databases">
        <title>Genomic Encyclopedia of Archaeal and Bacterial Type Strains, Phase II (KMG-II): from individual species to whole genera.</title>
        <authorList>
            <person name="Goeker M."/>
        </authorList>
    </citation>
    <scope>NUCLEOTIDE SEQUENCE [LARGE SCALE GENOMIC DNA]</scope>
    <source>
        <strain evidence="2 3">DSM 6779</strain>
    </source>
</reference>
<dbReference type="PANTHER" id="PTHR34703">
    <property type="entry name" value="ANTIPORTER SUBUNIT MNHG2-RELATED"/>
    <property type="match status" value="1"/>
</dbReference>
<dbReference type="OrthoDB" id="9806575at2"/>
<feature type="transmembrane region" description="Helical" evidence="1">
    <location>
        <begin position="36"/>
        <end position="55"/>
    </location>
</feature>
<organism evidence="2 3">
    <name type="scientific">Breznakibacter xylanolyticus</name>
    <dbReference type="NCBI Taxonomy" id="990"/>
    <lineage>
        <taxon>Bacteria</taxon>
        <taxon>Pseudomonadati</taxon>
        <taxon>Bacteroidota</taxon>
        <taxon>Bacteroidia</taxon>
        <taxon>Marinilabiliales</taxon>
        <taxon>Marinilabiliaceae</taxon>
        <taxon>Breznakibacter</taxon>
    </lineage>
</organism>
<dbReference type="RefSeq" id="WP_111445243.1">
    <property type="nucleotide sequence ID" value="NZ_QKZK01000010.1"/>
</dbReference>
<dbReference type="EMBL" id="QKZK01000010">
    <property type="protein sequence ID" value="PZX17253.1"/>
    <property type="molecule type" value="Genomic_DNA"/>
</dbReference>
<keyword evidence="3" id="KW-1185">Reference proteome</keyword>
<protein>
    <submittedName>
        <fullName evidence="2">Multicomponent Na+:H+ antiporter subunit G</fullName>
    </submittedName>
</protein>
<feature type="transmembrane region" description="Helical" evidence="1">
    <location>
        <begin position="61"/>
        <end position="83"/>
    </location>
</feature>
<evidence type="ECO:0000256" key="1">
    <source>
        <dbReference type="SAM" id="Phobius"/>
    </source>
</evidence>
<dbReference type="InterPro" id="IPR005133">
    <property type="entry name" value="PhaG_MnhG_YufB"/>
</dbReference>
<dbReference type="AlphaFoldDB" id="A0A2W7NCB1"/>
<keyword evidence="1" id="KW-1133">Transmembrane helix</keyword>
<evidence type="ECO:0000313" key="3">
    <source>
        <dbReference type="Proteomes" id="UP000249239"/>
    </source>
</evidence>
<dbReference type="Pfam" id="PF03334">
    <property type="entry name" value="PhaG_MnhG_YufB"/>
    <property type="match status" value="1"/>
</dbReference>
<proteinExistence type="predicted"/>
<sequence>MGYLIGIIIISASLLVFIAGIGILRFGDLYARMHAVTKVSSLGMVLLLLAVNLYFLNWGIFIKTVIIFLTVVFMAPVAAHLLAKVWRNGNDNGQGDK</sequence>
<dbReference type="Proteomes" id="UP000249239">
    <property type="component" value="Unassembled WGS sequence"/>
</dbReference>
<accession>A0A2W7NCB1</accession>
<feature type="transmembrane region" description="Helical" evidence="1">
    <location>
        <begin position="6"/>
        <end position="24"/>
    </location>
</feature>
<keyword evidence="1" id="KW-0472">Membrane</keyword>
<dbReference type="NCBIfam" id="TIGR01300">
    <property type="entry name" value="CPA3_mnhG_phaG"/>
    <property type="match status" value="1"/>
</dbReference>
<evidence type="ECO:0000313" key="2">
    <source>
        <dbReference type="EMBL" id="PZX17253.1"/>
    </source>
</evidence>
<keyword evidence="1" id="KW-0812">Transmembrane</keyword>
<name>A0A2W7NCB1_9BACT</name>
<gene>
    <name evidence="2" type="ORF">LX69_01568</name>
</gene>
<comment type="caution">
    <text evidence="2">The sequence shown here is derived from an EMBL/GenBank/DDBJ whole genome shotgun (WGS) entry which is preliminary data.</text>
</comment>
<dbReference type="PANTHER" id="PTHR34703:SF1">
    <property type="entry name" value="ANTIPORTER SUBUNIT MNHG2-RELATED"/>
    <property type="match status" value="1"/>
</dbReference>